<protein>
    <submittedName>
        <fullName evidence="1">Uncharacterized protein</fullName>
    </submittedName>
</protein>
<dbReference type="Proteomes" id="UP001231736">
    <property type="component" value="Unassembled WGS sequence"/>
</dbReference>
<name>A0AAJ6NEI7_9PAST</name>
<dbReference type="EMBL" id="JASAYT010000024">
    <property type="protein sequence ID" value="MDP8175348.1"/>
    <property type="molecule type" value="Genomic_DNA"/>
</dbReference>
<reference evidence="1" key="1">
    <citation type="journal article" date="2023" name="Front. Microbiol.">
        <title>Phylogeography and host specificity of Pasteurellaceae pathogenic to sea-farmed fish in the north-east Atlantic.</title>
        <authorList>
            <person name="Gulla S."/>
            <person name="Colquhoun D.J."/>
            <person name="Olsen A.B."/>
            <person name="Spilsberg B."/>
            <person name="Lagesen K."/>
            <person name="Aakesson C.P."/>
            <person name="Strom S."/>
            <person name="Manji F."/>
            <person name="Birkbeck T.H."/>
            <person name="Nilsen H.K."/>
        </authorList>
    </citation>
    <scope>NUCLEOTIDE SEQUENCE</scope>
    <source>
        <strain evidence="1">98B1</strain>
    </source>
</reference>
<evidence type="ECO:0000313" key="1">
    <source>
        <dbReference type="EMBL" id="MDP8175348.1"/>
    </source>
</evidence>
<organism evidence="1 2">
    <name type="scientific">Phocoenobacter skyensis</name>
    <dbReference type="NCBI Taxonomy" id="97481"/>
    <lineage>
        <taxon>Bacteria</taxon>
        <taxon>Pseudomonadati</taxon>
        <taxon>Pseudomonadota</taxon>
        <taxon>Gammaproteobacteria</taxon>
        <taxon>Pasteurellales</taxon>
        <taxon>Pasteurellaceae</taxon>
        <taxon>Phocoenobacter</taxon>
    </lineage>
</organism>
<proteinExistence type="predicted"/>
<dbReference type="AlphaFoldDB" id="A0AAJ6NEI7"/>
<comment type="caution">
    <text evidence="1">The sequence shown here is derived from an EMBL/GenBank/DDBJ whole genome shotgun (WGS) entry which is preliminary data.</text>
</comment>
<evidence type="ECO:0000313" key="2">
    <source>
        <dbReference type="Proteomes" id="UP001231736"/>
    </source>
</evidence>
<dbReference type="RefSeq" id="WP_306387476.1">
    <property type="nucleotide sequence ID" value="NZ_JASAYT010000024.1"/>
</dbReference>
<accession>A0AAJ6NEI7</accession>
<sequence length="148" mass="17394">MLGDKGVEIYLSKEQWRSSRPDLDFSKITLNEIDDPWYYPTMEEFNNTSNKIKGYPKTIKFEGRTYRLWTMLPKLSLGCYADNSKLSNLFSEQLNLYYDNKSNTVITQSIDVRGRYTNYINFGTGHGKIECQNNNFRSMIDIVNSYFD</sequence>
<gene>
    <name evidence="1" type="ORF">QJU97_07755</name>
</gene>